<keyword evidence="1" id="KW-0812">Transmembrane</keyword>
<evidence type="ECO:0000256" key="1">
    <source>
        <dbReference type="SAM" id="Phobius"/>
    </source>
</evidence>
<dbReference type="AlphaFoldDB" id="A0AAD5MCJ0"/>
<feature type="transmembrane region" description="Helical" evidence="1">
    <location>
        <begin position="99"/>
        <end position="121"/>
    </location>
</feature>
<dbReference type="Proteomes" id="UP001196413">
    <property type="component" value="Unassembled WGS sequence"/>
</dbReference>
<sequence>MSDIYLSIQVGRKVPSAPPNEAILNHEERPYLELLEEGGTPYAKAPTYVSVKVRLESSQHSLTSPACNSISINIDPVDPVPTRLSPKLMHPRRFEGLETAIAFCCLILSAFLNFFLLTVIYDVVSCQPLPVLTSMIILQQKWAWSVGDVPFTVR</sequence>
<organism evidence="2 3">
    <name type="scientific">Parelaphostrongylus tenuis</name>
    <name type="common">Meningeal worm</name>
    <dbReference type="NCBI Taxonomy" id="148309"/>
    <lineage>
        <taxon>Eukaryota</taxon>
        <taxon>Metazoa</taxon>
        <taxon>Ecdysozoa</taxon>
        <taxon>Nematoda</taxon>
        <taxon>Chromadorea</taxon>
        <taxon>Rhabditida</taxon>
        <taxon>Rhabditina</taxon>
        <taxon>Rhabditomorpha</taxon>
        <taxon>Strongyloidea</taxon>
        <taxon>Metastrongylidae</taxon>
        <taxon>Parelaphostrongylus</taxon>
    </lineage>
</organism>
<protein>
    <submittedName>
        <fullName evidence="2">Uncharacterized protein</fullName>
    </submittedName>
</protein>
<accession>A0AAD5MCJ0</accession>
<name>A0AAD5MCJ0_PARTN</name>
<evidence type="ECO:0000313" key="2">
    <source>
        <dbReference type="EMBL" id="KAJ1356085.1"/>
    </source>
</evidence>
<keyword evidence="3" id="KW-1185">Reference proteome</keyword>
<comment type="caution">
    <text evidence="2">The sequence shown here is derived from an EMBL/GenBank/DDBJ whole genome shotgun (WGS) entry which is preliminary data.</text>
</comment>
<reference evidence="2" key="1">
    <citation type="submission" date="2021-06" db="EMBL/GenBank/DDBJ databases">
        <title>Parelaphostrongylus tenuis whole genome reference sequence.</title>
        <authorList>
            <person name="Garwood T.J."/>
            <person name="Larsen P.A."/>
            <person name="Fountain-Jones N.M."/>
            <person name="Garbe J.R."/>
            <person name="Macchietto M.G."/>
            <person name="Kania S.A."/>
            <person name="Gerhold R.W."/>
            <person name="Richards J.E."/>
            <person name="Wolf T.M."/>
        </authorList>
    </citation>
    <scope>NUCLEOTIDE SEQUENCE</scope>
    <source>
        <strain evidence="2">MNPRO001-30</strain>
        <tissue evidence="2">Meninges</tissue>
    </source>
</reference>
<evidence type="ECO:0000313" key="3">
    <source>
        <dbReference type="Proteomes" id="UP001196413"/>
    </source>
</evidence>
<gene>
    <name evidence="2" type="ORF">KIN20_013717</name>
</gene>
<proteinExistence type="predicted"/>
<keyword evidence="1" id="KW-0472">Membrane</keyword>
<keyword evidence="1" id="KW-1133">Transmembrane helix</keyword>
<dbReference type="EMBL" id="JAHQIW010002691">
    <property type="protein sequence ID" value="KAJ1356085.1"/>
    <property type="molecule type" value="Genomic_DNA"/>
</dbReference>